<reference evidence="3" key="1">
    <citation type="submission" date="2016-10" db="EMBL/GenBank/DDBJ databases">
        <authorList>
            <person name="Varghese N."/>
            <person name="Submissions S."/>
        </authorList>
    </citation>
    <scope>NUCLEOTIDE SEQUENCE [LARGE SCALE GENOMIC DNA]</scope>
    <source>
        <strain evidence="3">CGMCC 4.7038</strain>
    </source>
</reference>
<dbReference type="InterPro" id="IPR000073">
    <property type="entry name" value="AB_hydrolase_1"/>
</dbReference>
<dbReference type="PRINTS" id="PR00111">
    <property type="entry name" value="ABHYDROLASE"/>
</dbReference>
<dbReference type="EMBL" id="FNYV01000002">
    <property type="protein sequence ID" value="SEI88970.1"/>
    <property type="molecule type" value="Genomic_DNA"/>
</dbReference>
<organism evidence="2 3">
    <name type="scientific">Micromonospora phaseoli</name>
    <dbReference type="NCBI Taxonomy" id="1144548"/>
    <lineage>
        <taxon>Bacteria</taxon>
        <taxon>Bacillati</taxon>
        <taxon>Actinomycetota</taxon>
        <taxon>Actinomycetes</taxon>
        <taxon>Micromonosporales</taxon>
        <taxon>Micromonosporaceae</taxon>
        <taxon>Micromonospora</taxon>
    </lineage>
</organism>
<proteinExistence type="predicted"/>
<evidence type="ECO:0000313" key="3">
    <source>
        <dbReference type="Proteomes" id="UP000198707"/>
    </source>
</evidence>
<accession>A0A1H6UL82</accession>
<keyword evidence="3" id="KW-1185">Reference proteome</keyword>
<dbReference type="InterPro" id="IPR029058">
    <property type="entry name" value="AB_hydrolase_fold"/>
</dbReference>
<sequence>MQHLTGGVVEYRLERRGDAAVVIMHGGHLRAGLTLDEDVFADAGLTVLAPSRPGYGRTPLSTGTTAAGFADVTADVCRHLGIDRVAAVVGISAGGPTAMALAARHPDLVERLILQSAQAPLTWPGRGTRLLAGLIFSPATERLTWGGVRGLLRRSPDVGLRMLLRDLSTVPARRAVAQLRPEHRAMLISLLCQMRSGEGFRNDLRRGVDVTAEIGQPTLVLASRRDGSVPFGHAEYLAGTIRRAELVESRSDSHFLEFGEDWPAVCDTIRAFLTAARPGDAAGPGDAAERG</sequence>
<name>A0A1H6UL82_9ACTN</name>
<protein>
    <submittedName>
        <fullName evidence="2">Pimeloyl-ACP methyl ester carboxylesterase</fullName>
    </submittedName>
</protein>
<dbReference type="GO" id="GO:0003824">
    <property type="term" value="F:catalytic activity"/>
    <property type="evidence" value="ECO:0007669"/>
    <property type="project" value="UniProtKB-ARBA"/>
</dbReference>
<dbReference type="AlphaFoldDB" id="A0A1H6UL82"/>
<dbReference type="Proteomes" id="UP000198707">
    <property type="component" value="Unassembled WGS sequence"/>
</dbReference>
<evidence type="ECO:0000313" key="2">
    <source>
        <dbReference type="EMBL" id="SEI88970.1"/>
    </source>
</evidence>
<dbReference type="STRING" id="1144548.SAMN05443287_102166"/>
<feature type="domain" description="AB hydrolase-1" evidence="1">
    <location>
        <begin position="40"/>
        <end position="121"/>
    </location>
</feature>
<dbReference type="PANTHER" id="PTHR43433">
    <property type="entry name" value="HYDROLASE, ALPHA/BETA FOLD FAMILY PROTEIN"/>
    <property type="match status" value="1"/>
</dbReference>
<dbReference type="InterPro" id="IPR050471">
    <property type="entry name" value="AB_hydrolase"/>
</dbReference>
<dbReference type="Gene3D" id="3.40.50.1820">
    <property type="entry name" value="alpha/beta hydrolase"/>
    <property type="match status" value="1"/>
</dbReference>
<dbReference type="Pfam" id="PF00561">
    <property type="entry name" value="Abhydrolase_1"/>
    <property type="match status" value="1"/>
</dbReference>
<gene>
    <name evidence="2" type="ORF">SAMN05443287_102166</name>
</gene>
<evidence type="ECO:0000259" key="1">
    <source>
        <dbReference type="Pfam" id="PF00561"/>
    </source>
</evidence>
<dbReference type="PANTHER" id="PTHR43433:SF1">
    <property type="entry name" value="BLL5160 PROTEIN"/>
    <property type="match status" value="1"/>
</dbReference>
<dbReference type="SUPFAM" id="SSF53474">
    <property type="entry name" value="alpha/beta-Hydrolases"/>
    <property type="match status" value="1"/>
</dbReference>